<protein>
    <submittedName>
        <fullName evidence="2">Hydrolase</fullName>
    </submittedName>
</protein>
<feature type="compositionally biased region" description="Polar residues" evidence="1">
    <location>
        <begin position="209"/>
        <end position="225"/>
    </location>
</feature>
<evidence type="ECO:0000256" key="1">
    <source>
        <dbReference type="SAM" id="MobiDB-lite"/>
    </source>
</evidence>
<name>A0A8S5UG01_9CAUD</name>
<dbReference type="Gene3D" id="3.90.1720.10">
    <property type="entry name" value="endopeptidase domain like (from Nostoc punctiforme)"/>
    <property type="match status" value="1"/>
</dbReference>
<dbReference type="InterPro" id="IPR038765">
    <property type="entry name" value="Papain-like_cys_pep_sf"/>
</dbReference>
<keyword evidence="2" id="KW-0378">Hydrolase</keyword>
<dbReference type="GO" id="GO:0001897">
    <property type="term" value="P:symbiont-mediated cytolysis of host cell"/>
    <property type="evidence" value="ECO:0007669"/>
    <property type="project" value="UniProtKB-ARBA"/>
</dbReference>
<reference evidence="2" key="1">
    <citation type="journal article" date="2021" name="Proc. Natl. Acad. Sci. U.S.A.">
        <title>A Catalog of Tens of Thousands of Viruses from Human Metagenomes Reveals Hidden Associations with Chronic Diseases.</title>
        <authorList>
            <person name="Tisza M.J."/>
            <person name="Buck C.B."/>
        </authorList>
    </citation>
    <scope>NUCLEOTIDE SEQUENCE</scope>
    <source>
        <strain evidence="2">CtnuR9</strain>
    </source>
</reference>
<proteinExistence type="predicted"/>
<sequence length="418" mass="45699">MAWTKEQQQFCEYTICTVESGCDYAAVNMNDPITLGIGQFYAYNAAALMERLRDNASASYGKLSTRLKDAVADHPSDTDATWWTGFYLYQGDADSWIASAQDMENHAVQDQFFMDWVFGTGGAFDTLAGWGMSTDNVKPTIFMLSVYHQAPASANQILANIGGGRSLDEYLNATLNTWPVSGYSNRYNRVYQLLNDWDGTSAPPDFGQSDFTPSTNPDTNGQTKSSINRLEQVGNDLIVYGAMGQGTRLVCHNTGNGVWLPVRNATAPAYPGTGGGGTGGGGNGEFEVMRSIWEQNEGAFNYAQAAGRLEPDVSGFTDCSACIWWAANKATNGKYNWLGTSTWTMRDTATKICDGIQRDLMQPGDLILMTNPEHVGWYWGNGVAWGAGAAPCPKVEADPVENYYSWGSNLEIYRFIGQ</sequence>
<dbReference type="EMBL" id="BK016084">
    <property type="protein sequence ID" value="DAF93355.1"/>
    <property type="molecule type" value="Genomic_DNA"/>
</dbReference>
<dbReference type="GO" id="GO:0016787">
    <property type="term" value="F:hydrolase activity"/>
    <property type="evidence" value="ECO:0007669"/>
    <property type="project" value="UniProtKB-KW"/>
</dbReference>
<evidence type="ECO:0000313" key="2">
    <source>
        <dbReference type="EMBL" id="DAF93355.1"/>
    </source>
</evidence>
<organism evidence="2">
    <name type="scientific">Podoviridae sp. ctnuR9</name>
    <dbReference type="NCBI Taxonomy" id="2825276"/>
    <lineage>
        <taxon>Viruses</taxon>
        <taxon>Duplodnaviria</taxon>
        <taxon>Heunggongvirae</taxon>
        <taxon>Uroviricota</taxon>
        <taxon>Caudoviricetes</taxon>
    </lineage>
</organism>
<feature type="region of interest" description="Disordered" evidence="1">
    <location>
        <begin position="202"/>
        <end position="225"/>
    </location>
</feature>
<accession>A0A8S5UG01</accession>
<dbReference type="SUPFAM" id="SSF54001">
    <property type="entry name" value="Cysteine proteinases"/>
    <property type="match status" value="1"/>
</dbReference>